<feature type="compositionally biased region" description="Basic and acidic residues" evidence="1">
    <location>
        <begin position="68"/>
        <end position="78"/>
    </location>
</feature>
<evidence type="ECO:0000256" key="2">
    <source>
        <dbReference type="SAM" id="Phobius"/>
    </source>
</evidence>
<keyword evidence="2" id="KW-1133">Transmembrane helix</keyword>
<dbReference type="AlphaFoldDB" id="A0A136IRZ1"/>
<feature type="region of interest" description="Disordered" evidence="1">
    <location>
        <begin position="20"/>
        <end position="233"/>
    </location>
</feature>
<feature type="compositionally biased region" description="Basic and acidic residues" evidence="1">
    <location>
        <begin position="117"/>
        <end position="126"/>
    </location>
</feature>
<keyword evidence="2" id="KW-0812">Transmembrane</keyword>
<protein>
    <submittedName>
        <fullName evidence="3">Uncharacterized protein</fullName>
    </submittedName>
</protein>
<feature type="compositionally biased region" description="Low complexity" evidence="1">
    <location>
        <begin position="98"/>
        <end position="111"/>
    </location>
</feature>
<keyword evidence="2" id="KW-0472">Membrane</keyword>
<feature type="transmembrane region" description="Helical" evidence="2">
    <location>
        <begin position="319"/>
        <end position="338"/>
    </location>
</feature>
<feature type="compositionally biased region" description="Basic and acidic residues" evidence="1">
    <location>
        <begin position="48"/>
        <end position="58"/>
    </location>
</feature>
<feature type="transmembrane region" description="Helical" evidence="2">
    <location>
        <begin position="253"/>
        <end position="274"/>
    </location>
</feature>
<sequence>MFLSYLLPFTVLQQEHALSFTPTTSSRGADPIVAPVVTEGPPSPGERLSVERDVREECPASESSLVDLSREEPDDGGKEAAGVEAAVQNKDQQKDGISRSPSPALSIAPPAEQVGGAREDKAKDEGEAGIELAAVPRPGSPAPSACTLEKPDDNDNDTDDVSDVESRATSPPSPVTPAQAYRPPDVDSNADMSGPEDNSSRPPSPGSCRQRRGRRSSSSSSSSTSSRQKPHEKRLVRNVSSVWSYLRRNRLWLAWYAVYTFGIVNLTINASTLAAWETALAPRAKVILGFSVGMFVFEMGCFYVLCVHRSSRVVQRCMWALEGLLLAVHAPLAAVLGWKRRTDPKWDWMQKVVVADVGFGREGETGDDSVAARAVVAFRNSWNWVQVSAGILAGTCSLLIVVQLVAWGVHKLKARRKVRLEKRQRKTCDGQLVAEEV</sequence>
<evidence type="ECO:0000313" key="3">
    <source>
        <dbReference type="EMBL" id="KXJ87733.1"/>
    </source>
</evidence>
<dbReference type="EMBL" id="KQ964261">
    <property type="protein sequence ID" value="KXJ87733.1"/>
    <property type="molecule type" value="Genomic_DNA"/>
</dbReference>
<proteinExistence type="predicted"/>
<feature type="transmembrane region" description="Helical" evidence="2">
    <location>
        <begin position="387"/>
        <end position="409"/>
    </location>
</feature>
<feature type="transmembrane region" description="Helical" evidence="2">
    <location>
        <begin position="286"/>
        <end position="307"/>
    </location>
</feature>
<accession>A0A136IRZ1</accession>
<evidence type="ECO:0000256" key="1">
    <source>
        <dbReference type="SAM" id="MobiDB-lite"/>
    </source>
</evidence>
<gene>
    <name evidence="3" type="ORF">Micbo1qcDRAFT_178810</name>
</gene>
<keyword evidence="4" id="KW-1185">Reference proteome</keyword>
<dbReference type="InParanoid" id="A0A136IRZ1"/>
<name>A0A136IRZ1_9PEZI</name>
<dbReference type="Proteomes" id="UP000070501">
    <property type="component" value="Unassembled WGS sequence"/>
</dbReference>
<feature type="compositionally biased region" description="Low complexity" evidence="1">
    <location>
        <begin position="216"/>
        <end position="227"/>
    </location>
</feature>
<organism evidence="3 4">
    <name type="scientific">Microdochium bolleyi</name>
    <dbReference type="NCBI Taxonomy" id="196109"/>
    <lineage>
        <taxon>Eukaryota</taxon>
        <taxon>Fungi</taxon>
        <taxon>Dikarya</taxon>
        <taxon>Ascomycota</taxon>
        <taxon>Pezizomycotina</taxon>
        <taxon>Sordariomycetes</taxon>
        <taxon>Xylariomycetidae</taxon>
        <taxon>Xylariales</taxon>
        <taxon>Microdochiaceae</taxon>
        <taxon>Microdochium</taxon>
    </lineage>
</organism>
<reference evidence="4" key="1">
    <citation type="submission" date="2016-02" db="EMBL/GenBank/DDBJ databases">
        <title>Draft genome sequence of Microdochium bolleyi, a fungal endophyte of beachgrass.</title>
        <authorList>
            <consortium name="DOE Joint Genome Institute"/>
            <person name="David A.S."/>
            <person name="May G."/>
            <person name="Haridas S."/>
            <person name="Lim J."/>
            <person name="Wang M."/>
            <person name="Labutti K."/>
            <person name="Lipzen A."/>
            <person name="Barry K."/>
            <person name="Grigoriev I.V."/>
        </authorList>
    </citation>
    <scope>NUCLEOTIDE SEQUENCE [LARGE SCALE GENOMIC DNA]</scope>
    <source>
        <strain evidence="4">J235TASD1</strain>
    </source>
</reference>
<feature type="compositionally biased region" description="Acidic residues" evidence="1">
    <location>
        <begin position="152"/>
        <end position="163"/>
    </location>
</feature>
<evidence type="ECO:0000313" key="4">
    <source>
        <dbReference type="Proteomes" id="UP000070501"/>
    </source>
</evidence>